<feature type="transmembrane region" description="Helical" evidence="4">
    <location>
        <begin position="299"/>
        <end position="319"/>
    </location>
</feature>
<dbReference type="Pfam" id="PF14559">
    <property type="entry name" value="TPR_19"/>
    <property type="match status" value="1"/>
</dbReference>
<feature type="transmembrane region" description="Helical" evidence="4">
    <location>
        <begin position="103"/>
        <end position="123"/>
    </location>
</feature>
<organism evidence="5 6">
    <name type="scientific">Desulfosudis oleivorans (strain DSM 6200 / JCM 39069 / Hxd3)</name>
    <name type="common">Desulfococcus oleovorans</name>
    <dbReference type="NCBI Taxonomy" id="96561"/>
    <lineage>
        <taxon>Bacteria</taxon>
        <taxon>Pseudomonadati</taxon>
        <taxon>Thermodesulfobacteriota</taxon>
        <taxon>Desulfobacteria</taxon>
        <taxon>Desulfobacterales</taxon>
        <taxon>Desulfosudaceae</taxon>
        <taxon>Desulfosudis</taxon>
    </lineage>
</organism>
<dbReference type="SMART" id="SM00028">
    <property type="entry name" value="TPR"/>
    <property type="match status" value="4"/>
</dbReference>
<dbReference type="eggNOG" id="COG0457">
    <property type="taxonomic scope" value="Bacteria"/>
</dbReference>
<dbReference type="InterPro" id="IPR019734">
    <property type="entry name" value="TPR_rpt"/>
</dbReference>
<accession>A8ZW40</accession>
<dbReference type="InterPro" id="IPR011990">
    <property type="entry name" value="TPR-like_helical_dom_sf"/>
</dbReference>
<dbReference type="EMBL" id="CP000859">
    <property type="protein sequence ID" value="ABW68274.1"/>
    <property type="molecule type" value="Genomic_DNA"/>
</dbReference>
<dbReference type="RefSeq" id="WP_012175886.1">
    <property type="nucleotide sequence ID" value="NC_009943.1"/>
</dbReference>
<feature type="transmembrane region" description="Helical" evidence="4">
    <location>
        <begin position="385"/>
        <end position="405"/>
    </location>
</feature>
<feature type="transmembrane region" description="Helical" evidence="4">
    <location>
        <begin position="326"/>
        <end position="345"/>
    </location>
</feature>
<evidence type="ECO:0000256" key="4">
    <source>
        <dbReference type="SAM" id="Phobius"/>
    </source>
</evidence>
<dbReference type="HOGENOM" id="CLU_011615_5_0_7"/>
<proteinExistence type="predicted"/>
<feature type="repeat" description="TPR" evidence="3">
    <location>
        <begin position="496"/>
        <end position="529"/>
    </location>
</feature>
<dbReference type="InterPro" id="IPR052346">
    <property type="entry name" value="O-mannosyl-transferase_TMTC"/>
</dbReference>
<dbReference type="AlphaFoldDB" id="A8ZW40"/>
<protein>
    <submittedName>
        <fullName evidence="5">Tetratricopeptide TPR_2 repeat protein</fullName>
    </submittedName>
</protein>
<dbReference type="Proteomes" id="UP000008561">
    <property type="component" value="Chromosome"/>
</dbReference>
<keyword evidence="4" id="KW-1133">Transmembrane helix</keyword>
<evidence type="ECO:0000256" key="3">
    <source>
        <dbReference type="PROSITE-ProRule" id="PRU00339"/>
    </source>
</evidence>
<feature type="transmembrane region" description="Helical" evidence="4">
    <location>
        <begin position="357"/>
        <end position="373"/>
    </location>
</feature>
<sequence>MSLFSHARFVKPAVFIAALLALAVCAVYIQTLSFSFIGFDDPDLIINNIHVRAGLTADSLAWAFGSAWRENVFFYPLAIVSHMADVSLFGLDAGGHHLSSMVLHAGTVLGLFFLLFSLTGAAWRSGFVAGVFAVHPLPADSVAWVAERSNVLCALFWMATMLAYVGYCRAGRRKPAWYLFCLVLFVLALLAKPVAVTLPVVLLAADWLVLDRFKKNPATGRQPGFWPVLGEKIPFLVLAGLRAGVNIVVPVATGTAVSAAHTPTGLRFANGLAVIPVYIRRLFAPYDLSIYYPFPGTVALWKPAAALLLLAVVTALLFYLRRKKSLVLFGWLWFLTVLVPTLGLIQSGPWPAMADHFVYLPMIGLILAATWLVPEEWTSPGAGPARYVSIIAIAVVVATGVAGFFHTRHYRNSITIFEQAVKVTGRNFFALTGLGNAYAEQGRPDKAEVFFKKALLLQPGSPGAHANLGLVAAAQGAEQKAKTHFTAALAVDPFFAPAHVGMGNLLLAAGRPEAAIFHYQQALATDPDLVSAHNNLALALAASGATDKALNHLHKTIPRFPHRPELRRTLARLLARTGARR</sequence>
<keyword evidence="4" id="KW-0472">Membrane</keyword>
<evidence type="ECO:0000256" key="1">
    <source>
        <dbReference type="ARBA" id="ARBA00022737"/>
    </source>
</evidence>
<dbReference type="PROSITE" id="PS50005">
    <property type="entry name" value="TPR"/>
    <property type="match status" value="2"/>
</dbReference>
<reference evidence="5 6" key="1">
    <citation type="submission" date="2007-10" db="EMBL/GenBank/DDBJ databases">
        <title>Complete sequence of Desulfococcus oleovorans Hxd3.</title>
        <authorList>
            <consortium name="US DOE Joint Genome Institute"/>
            <person name="Copeland A."/>
            <person name="Lucas S."/>
            <person name="Lapidus A."/>
            <person name="Barry K."/>
            <person name="Glavina del Rio T."/>
            <person name="Dalin E."/>
            <person name="Tice H."/>
            <person name="Pitluck S."/>
            <person name="Kiss H."/>
            <person name="Brettin T."/>
            <person name="Bruce D."/>
            <person name="Detter J.C."/>
            <person name="Han C."/>
            <person name="Schmutz J."/>
            <person name="Larimer F."/>
            <person name="Land M."/>
            <person name="Hauser L."/>
            <person name="Kyrpides N."/>
            <person name="Kim E."/>
            <person name="Wawrik B."/>
            <person name="Richardson P."/>
        </authorList>
    </citation>
    <scope>NUCLEOTIDE SEQUENCE [LARGE SCALE GENOMIC DNA]</scope>
    <source>
        <strain evidence="6">DSM 6200 / JCM 39069 / Hxd3</strain>
    </source>
</reference>
<feature type="transmembrane region" description="Helical" evidence="4">
    <location>
        <begin position="12"/>
        <end position="37"/>
    </location>
</feature>
<evidence type="ECO:0000313" key="5">
    <source>
        <dbReference type="EMBL" id="ABW68274.1"/>
    </source>
</evidence>
<dbReference type="PANTHER" id="PTHR44227">
    <property type="match status" value="1"/>
</dbReference>
<dbReference type="PANTHER" id="PTHR44227:SF3">
    <property type="entry name" value="PROTEIN O-MANNOSYL-TRANSFERASE TMTC4"/>
    <property type="match status" value="1"/>
</dbReference>
<keyword evidence="4" id="KW-0812">Transmembrane</keyword>
<dbReference type="Pfam" id="PF00515">
    <property type="entry name" value="TPR_1"/>
    <property type="match status" value="1"/>
</dbReference>
<gene>
    <name evidence="5" type="ordered locus">Dole_2470</name>
</gene>
<evidence type="ECO:0000313" key="6">
    <source>
        <dbReference type="Proteomes" id="UP000008561"/>
    </source>
</evidence>
<dbReference type="OrthoDB" id="127293at2"/>
<keyword evidence="1" id="KW-0677">Repeat</keyword>
<keyword evidence="2 3" id="KW-0802">TPR repeat</keyword>
<feature type="transmembrane region" description="Helical" evidence="4">
    <location>
        <begin position="72"/>
        <end position="91"/>
    </location>
</feature>
<dbReference type="KEGG" id="dol:Dole_2470"/>
<keyword evidence="6" id="KW-1185">Reference proteome</keyword>
<dbReference type="SUPFAM" id="SSF48452">
    <property type="entry name" value="TPR-like"/>
    <property type="match status" value="1"/>
</dbReference>
<evidence type="ECO:0000256" key="2">
    <source>
        <dbReference type="ARBA" id="ARBA00022803"/>
    </source>
</evidence>
<name>A8ZW40_DESOH</name>
<dbReference type="Gene3D" id="1.25.40.10">
    <property type="entry name" value="Tetratricopeptide repeat domain"/>
    <property type="match status" value="1"/>
</dbReference>
<feature type="transmembrane region" description="Helical" evidence="4">
    <location>
        <begin position="177"/>
        <end position="205"/>
    </location>
</feature>
<dbReference type="STRING" id="96561.Dole_2470"/>
<feature type="transmembrane region" description="Helical" evidence="4">
    <location>
        <begin position="143"/>
        <end position="165"/>
    </location>
</feature>
<feature type="repeat" description="TPR" evidence="3">
    <location>
        <begin position="428"/>
        <end position="461"/>
    </location>
</feature>